<comment type="caution">
    <text evidence="1">The sequence shown here is derived from an EMBL/GenBank/DDBJ whole genome shotgun (WGS) entry which is preliminary data.</text>
</comment>
<protein>
    <submittedName>
        <fullName evidence="1">Uncharacterized protein</fullName>
    </submittedName>
</protein>
<gene>
    <name evidence="1" type="ORF">EZS27_030218</name>
</gene>
<name>A0A5J4QG70_9ZZZZ</name>
<feature type="non-terminal residue" evidence="1">
    <location>
        <position position="101"/>
    </location>
</feature>
<reference evidence="1" key="1">
    <citation type="submission" date="2019-03" db="EMBL/GenBank/DDBJ databases">
        <title>Single cell metagenomics reveals metabolic interactions within the superorganism composed of flagellate Streblomastix strix and complex community of Bacteroidetes bacteria on its surface.</title>
        <authorList>
            <person name="Treitli S.C."/>
            <person name="Kolisko M."/>
            <person name="Husnik F."/>
            <person name="Keeling P."/>
            <person name="Hampl V."/>
        </authorList>
    </citation>
    <scope>NUCLEOTIDE SEQUENCE</scope>
    <source>
        <strain evidence="1">STM</strain>
    </source>
</reference>
<organism evidence="1">
    <name type="scientific">termite gut metagenome</name>
    <dbReference type="NCBI Taxonomy" id="433724"/>
    <lineage>
        <taxon>unclassified sequences</taxon>
        <taxon>metagenomes</taxon>
        <taxon>organismal metagenomes</taxon>
    </lineage>
</organism>
<sequence length="101" mass="11669">MNQLSKSSANTEIKAYFSEVLRLASNNEEFPVNLDEVYPLVYPRKDHAVRGLKSDFIEGEDFIIQNPDYQVFPKNEENKKTGRSTEAYYLSVPCLEYLIAK</sequence>
<proteinExistence type="predicted"/>
<dbReference type="EMBL" id="SNRY01003728">
    <property type="protein sequence ID" value="KAA6319951.1"/>
    <property type="molecule type" value="Genomic_DNA"/>
</dbReference>
<dbReference type="AlphaFoldDB" id="A0A5J4QG70"/>
<accession>A0A5J4QG70</accession>
<evidence type="ECO:0000313" key="1">
    <source>
        <dbReference type="EMBL" id="KAA6319951.1"/>
    </source>
</evidence>